<feature type="active site" description="Proton acceptor" evidence="7">
    <location>
        <position position="65"/>
    </location>
</feature>
<dbReference type="GO" id="GO:0006508">
    <property type="term" value="P:proteolysis"/>
    <property type="evidence" value="ECO:0007669"/>
    <property type="project" value="InterPro"/>
</dbReference>
<protein>
    <submittedName>
        <fullName evidence="12">Serine-type D-Ala-D-Ala carboxypeptidase</fullName>
    </submittedName>
</protein>
<dbReference type="GO" id="GO:0009002">
    <property type="term" value="F:serine-type D-Ala-D-Ala carboxypeptidase activity"/>
    <property type="evidence" value="ECO:0007669"/>
    <property type="project" value="InterPro"/>
</dbReference>
<dbReference type="PANTHER" id="PTHR21581:SF6">
    <property type="entry name" value="TRAFFICKING PROTEIN PARTICLE COMPLEX SUBUNIT 12"/>
    <property type="match status" value="1"/>
</dbReference>
<evidence type="ECO:0000259" key="11">
    <source>
        <dbReference type="Pfam" id="PF00768"/>
    </source>
</evidence>
<evidence type="ECO:0000256" key="2">
    <source>
        <dbReference type="ARBA" id="ARBA00022729"/>
    </source>
</evidence>
<evidence type="ECO:0000256" key="6">
    <source>
        <dbReference type="ARBA" id="ARBA00023316"/>
    </source>
</evidence>
<comment type="similarity">
    <text evidence="1 9">Belongs to the peptidase S11 family.</text>
</comment>
<keyword evidence="5" id="KW-0573">Peptidoglycan synthesis</keyword>
<feature type="chain" id="PRO_5006631471" evidence="10">
    <location>
        <begin position="29"/>
        <end position="289"/>
    </location>
</feature>
<dbReference type="InterPro" id="IPR012338">
    <property type="entry name" value="Beta-lactam/transpept-like"/>
</dbReference>
<keyword evidence="6" id="KW-0961">Cell wall biogenesis/degradation</keyword>
<keyword evidence="13" id="KW-1185">Reference proteome</keyword>
<name>A0A0S6VRS7_9BACT</name>
<organism evidence="12">
    <name type="scientific">Candidatus Moduliflexus flocculans</name>
    <dbReference type="NCBI Taxonomy" id="1499966"/>
    <lineage>
        <taxon>Bacteria</taxon>
        <taxon>Candidatus Moduliflexota</taxon>
        <taxon>Candidatus Moduliflexia</taxon>
        <taxon>Candidatus Moduliflexales</taxon>
        <taxon>Candidatus Moduliflexaceae</taxon>
    </lineage>
</organism>
<evidence type="ECO:0000256" key="9">
    <source>
        <dbReference type="RuleBase" id="RU004016"/>
    </source>
</evidence>
<evidence type="ECO:0000256" key="8">
    <source>
        <dbReference type="PIRSR" id="PIRSR618044-2"/>
    </source>
</evidence>
<dbReference type="AlphaFoldDB" id="A0A0S6VRS7"/>
<evidence type="ECO:0000313" key="13">
    <source>
        <dbReference type="Proteomes" id="UP000030700"/>
    </source>
</evidence>
<feature type="active site" description="Acyl-ester intermediate" evidence="7">
    <location>
        <position position="62"/>
    </location>
</feature>
<evidence type="ECO:0000256" key="7">
    <source>
        <dbReference type="PIRSR" id="PIRSR618044-1"/>
    </source>
</evidence>
<dbReference type="SUPFAM" id="SSF56601">
    <property type="entry name" value="beta-lactamase/transpeptidase-like"/>
    <property type="match status" value="1"/>
</dbReference>
<dbReference type="Proteomes" id="UP000030700">
    <property type="component" value="Unassembled WGS sequence"/>
</dbReference>
<dbReference type="GO" id="GO:0008360">
    <property type="term" value="P:regulation of cell shape"/>
    <property type="evidence" value="ECO:0007669"/>
    <property type="project" value="UniProtKB-KW"/>
</dbReference>
<evidence type="ECO:0000256" key="5">
    <source>
        <dbReference type="ARBA" id="ARBA00022984"/>
    </source>
</evidence>
<feature type="active site" evidence="7">
    <location>
        <position position="122"/>
    </location>
</feature>
<keyword evidence="4" id="KW-0133">Cell shape</keyword>
<accession>A0A0S6VRS7</accession>
<dbReference type="GO" id="GO:0009252">
    <property type="term" value="P:peptidoglycan biosynthetic process"/>
    <property type="evidence" value="ECO:0007669"/>
    <property type="project" value="UniProtKB-KW"/>
</dbReference>
<feature type="binding site" evidence="8">
    <location>
        <position position="231"/>
    </location>
    <ligand>
        <name>substrate</name>
    </ligand>
</feature>
<proteinExistence type="inferred from homology"/>
<dbReference type="PRINTS" id="PR00725">
    <property type="entry name" value="DADACBPTASE1"/>
</dbReference>
<feature type="signal peptide" evidence="10">
    <location>
        <begin position="1"/>
        <end position="28"/>
    </location>
</feature>
<gene>
    <name evidence="12" type="ORF">U14_01335</name>
</gene>
<dbReference type="PANTHER" id="PTHR21581">
    <property type="entry name" value="D-ALANYL-D-ALANINE CARBOXYPEPTIDASE"/>
    <property type="match status" value="1"/>
</dbReference>
<sequence length="289" mass="31620">MKYNTFRTFYSVLIAAFILLLTSSLSLAAAKDSAYKAVLLMDYDSGEILTEEHAHDAVIPASLVKMMVLYLTMEQIQAGKLHFSDNVTISEWASKMGGQQVYLSKGEVFTLEELIEAMIIGSANDAAVAVAEYLAGSTDACVALMNAKAKELGMADTTFANVHGLPPSKGQVDNVTSAFDMALLSRALLQRFPQVLNWTSTVKTTFRNDTLPIANTNRYLLRNVEGVDGLKTGYHRKSGFNVCVTAKRGQRRLIGVVMGSPSKIDRNRAAKELLKEGFSTFEKVSQLSK</sequence>
<dbReference type="InterPro" id="IPR018044">
    <property type="entry name" value="Peptidase_S11"/>
</dbReference>
<evidence type="ECO:0000256" key="1">
    <source>
        <dbReference type="ARBA" id="ARBA00007164"/>
    </source>
</evidence>
<keyword evidence="12" id="KW-0121">Carboxypeptidase</keyword>
<dbReference type="EMBL" id="DF820455">
    <property type="protein sequence ID" value="GAK50109.1"/>
    <property type="molecule type" value="Genomic_DNA"/>
</dbReference>
<dbReference type="STRING" id="1499966.U14_01335"/>
<dbReference type="InterPro" id="IPR001967">
    <property type="entry name" value="Peptidase_S11_N"/>
</dbReference>
<keyword evidence="2 10" id="KW-0732">Signal</keyword>
<dbReference type="GO" id="GO:0071555">
    <property type="term" value="P:cell wall organization"/>
    <property type="evidence" value="ECO:0007669"/>
    <property type="project" value="UniProtKB-KW"/>
</dbReference>
<keyword evidence="3" id="KW-0378">Hydrolase</keyword>
<keyword evidence="12" id="KW-0645">Protease</keyword>
<evidence type="ECO:0000256" key="10">
    <source>
        <dbReference type="SAM" id="SignalP"/>
    </source>
</evidence>
<reference evidence="12" key="1">
    <citation type="journal article" date="2015" name="PeerJ">
        <title>First genomic representation of candidate bacterial phylum KSB3 points to enhanced environmental sensing as a trigger of wastewater bulking.</title>
        <authorList>
            <person name="Sekiguchi Y."/>
            <person name="Ohashi A."/>
            <person name="Parks D.H."/>
            <person name="Yamauchi T."/>
            <person name="Tyson G.W."/>
            <person name="Hugenholtz P."/>
        </authorList>
    </citation>
    <scope>NUCLEOTIDE SEQUENCE [LARGE SCALE GENOMIC DNA]</scope>
</reference>
<dbReference type="HOGENOM" id="CLU_027070_1_2_0"/>
<evidence type="ECO:0000313" key="12">
    <source>
        <dbReference type="EMBL" id="GAK50109.1"/>
    </source>
</evidence>
<dbReference type="Pfam" id="PF00768">
    <property type="entry name" value="Peptidase_S11"/>
    <property type="match status" value="1"/>
</dbReference>
<evidence type="ECO:0000256" key="4">
    <source>
        <dbReference type="ARBA" id="ARBA00022960"/>
    </source>
</evidence>
<evidence type="ECO:0000256" key="3">
    <source>
        <dbReference type="ARBA" id="ARBA00022801"/>
    </source>
</evidence>
<feature type="domain" description="Peptidase S11 D-alanyl-D-alanine carboxypeptidase A N-terminal" evidence="11">
    <location>
        <begin position="31"/>
        <end position="261"/>
    </location>
</feature>
<dbReference type="Gene3D" id="3.40.710.10">
    <property type="entry name" value="DD-peptidase/beta-lactamase superfamily"/>
    <property type="match status" value="1"/>
</dbReference>